<dbReference type="AlphaFoldDB" id="A0A1T5IIK2"/>
<dbReference type="Gene3D" id="3.40.50.1010">
    <property type="entry name" value="5'-nuclease"/>
    <property type="match status" value="1"/>
</dbReference>
<sequence length="134" mass="14835">MARRLIIDTGVLVQAERDGSFLDGVVTEDDDLVIAAVTVAELLFGVELATDERRPRRERFVESIIREIPIEDYDDDVAETHAQLLAHTRRAGKKRGAHDLMIAATASVTRRTLLTTDRAAHFGELPGVRCIEVG</sequence>
<dbReference type="Pfam" id="PF01850">
    <property type="entry name" value="PIN"/>
    <property type="match status" value="1"/>
</dbReference>
<dbReference type="GO" id="GO:0000287">
    <property type="term" value="F:magnesium ion binding"/>
    <property type="evidence" value="ECO:0007669"/>
    <property type="project" value="UniProtKB-UniRule"/>
</dbReference>
<dbReference type="GO" id="GO:0004540">
    <property type="term" value="F:RNA nuclease activity"/>
    <property type="evidence" value="ECO:0007669"/>
    <property type="project" value="InterPro"/>
</dbReference>
<protein>
    <recommendedName>
        <fullName evidence="8">Ribonuclease VapC</fullName>
        <shortName evidence="8">RNase VapC</shortName>
        <ecNumber evidence="8">3.1.-.-</ecNumber>
    </recommendedName>
    <alternativeName>
        <fullName evidence="8">Toxin VapC</fullName>
    </alternativeName>
</protein>
<proteinExistence type="inferred from homology"/>
<keyword evidence="8" id="KW-0800">Toxin</keyword>
<evidence type="ECO:0000256" key="1">
    <source>
        <dbReference type="ARBA" id="ARBA00001946"/>
    </source>
</evidence>
<evidence type="ECO:0000313" key="10">
    <source>
        <dbReference type="EMBL" id="SKC38852.1"/>
    </source>
</evidence>
<dbReference type="PANTHER" id="PTHR33653">
    <property type="entry name" value="RIBONUCLEASE VAPC2"/>
    <property type="match status" value="1"/>
</dbReference>
<evidence type="ECO:0000256" key="4">
    <source>
        <dbReference type="ARBA" id="ARBA00022723"/>
    </source>
</evidence>
<dbReference type="EMBL" id="FUZP01000001">
    <property type="protein sequence ID" value="SKC38852.1"/>
    <property type="molecule type" value="Genomic_DNA"/>
</dbReference>
<keyword evidence="3 8" id="KW-0540">Nuclease</keyword>
<comment type="similarity">
    <text evidence="7 8">Belongs to the PINc/VapC protein family.</text>
</comment>
<gene>
    <name evidence="8" type="primary">vapC</name>
    <name evidence="10" type="ORF">SAMN06309945_0481</name>
</gene>
<name>A0A1T5IIK2_9MICO</name>
<evidence type="ECO:0000313" key="11">
    <source>
        <dbReference type="Proteomes" id="UP000190857"/>
    </source>
</evidence>
<keyword evidence="4 8" id="KW-0479">Metal-binding</keyword>
<keyword evidence="11" id="KW-1185">Reference proteome</keyword>
<evidence type="ECO:0000256" key="3">
    <source>
        <dbReference type="ARBA" id="ARBA00022722"/>
    </source>
</evidence>
<dbReference type="GO" id="GO:0016787">
    <property type="term" value="F:hydrolase activity"/>
    <property type="evidence" value="ECO:0007669"/>
    <property type="project" value="UniProtKB-KW"/>
</dbReference>
<dbReference type="InterPro" id="IPR029060">
    <property type="entry name" value="PIN-like_dom_sf"/>
</dbReference>
<keyword evidence="6 8" id="KW-0460">Magnesium</keyword>
<keyword evidence="5 8" id="KW-0378">Hydrolase</keyword>
<dbReference type="InterPro" id="IPR050556">
    <property type="entry name" value="Type_II_TA_system_RNase"/>
</dbReference>
<feature type="binding site" evidence="8">
    <location>
        <position position="99"/>
    </location>
    <ligand>
        <name>Mg(2+)</name>
        <dbReference type="ChEBI" id="CHEBI:18420"/>
    </ligand>
</feature>
<evidence type="ECO:0000256" key="6">
    <source>
        <dbReference type="ARBA" id="ARBA00022842"/>
    </source>
</evidence>
<accession>A0A1T5IIK2</accession>
<evidence type="ECO:0000256" key="7">
    <source>
        <dbReference type="ARBA" id="ARBA00038093"/>
    </source>
</evidence>
<dbReference type="GO" id="GO:0090729">
    <property type="term" value="F:toxin activity"/>
    <property type="evidence" value="ECO:0007669"/>
    <property type="project" value="UniProtKB-KW"/>
</dbReference>
<dbReference type="InterPro" id="IPR022907">
    <property type="entry name" value="VapC_family"/>
</dbReference>
<organism evidence="10 11">
    <name type="scientific">Okibacterium fritillariae</name>
    <dbReference type="NCBI Taxonomy" id="123320"/>
    <lineage>
        <taxon>Bacteria</taxon>
        <taxon>Bacillati</taxon>
        <taxon>Actinomycetota</taxon>
        <taxon>Actinomycetes</taxon>
        <taxon>Micrococcales</taxon>
        <taxon>Microbacteriaceae</taxon>
        <taxon>Okibacterium</taxon>
    </lineage>
</organism>
<comment type="cofactor">
    <cofactor evidence="1 8">
        <name>Mg(2+)</name>
        <dbReference type="ChEBI" id="CHEBI:18420"/>
    </cofactor>
</comment>
<dbReference type="HAMAP" id="MF_00265">
    <property type="entry name" value="VapC_Nob1"/>
    <property type="match status" value="1"/>
</dbReference>
<dbReference type="PANTHER" id="PTHR33653:SF1">
    <property type="entry name" value="RIBONUCLEASE VAPC2"/>
    <property type="match status" value="1"/>
</dbReference>
<comment type="function">
    <text evidence="8">Toxic component of a toxin-antitoxin (TA) system. An RNase.</text>
</comment>
<evidence type="ECO:0000259" key="9">
    <source>
        <dbReference type="Pfam" id="PF01850"/>
    </source>
</evidence>
<dbReference type="RefSeq" id="WP_079726696.1">
    <property type="nucleotide sequence ID" value="NZ_FUZP01000001.1"/>
</dbReference>
<dbReference type="InterPro" id="IPR002716">
    <property type="entry name" value="PIN_dom"/>
</dbReference>
<dbReference type="OrthoDB" id="4213664at2"/>
<evidence type="ECO:0000256" key="8">
    <source>
        <dbReference type="HAMAP-Rule" id="MF_00265"/>
    </source>
</evidence>
<evidence type="ECO:0000256" key="5">
    <source>
        <dbReference type="ARBA" id="ARBA00022801"/>
    </source>
</evidence>
<feature type="binding site" evidence="8">
    <location>
        <position position="8"/>
    </location>
    <ligand>
        <name>Mg(2+)</name>
        <dbReference type="ChEBI" id="CHEBI:18420"/>
    </ligand>
</feature>
<reference evidence="10 11" key="1">
    <citation type="submission" date="2017-02" db="EMBL/GenBank/DDBJ databases">
        <authorList>
            <person name="Peterson S.W."/>
        </authorList>
    </citation>
    <scope>NUCLEOTIDE SEQUENCE [LARGE SCALE GENOMIC DNA]</scope>
    <source>
        <strain evidence="10 11">VKM Ac-2059</strain>
    </source>
</reference>
<dbReference type="STRING" id="123320.SAMN06309945_0481"/>
<dbReference type="SUPFAM" id="SSF88723">
    <property type="entry name" value="PIN domain-like"/>
    <property type="match status" value="1"/>
</dbReference>
<dbReference type="Proteomes" id="UP000190857">
    <property type="component" value="Unassembled WGS sequence"/>
</dbReference>
<dbReference type="EC" id="3.1.-.-" evidence="8"/>
<feature type="domain" description="PIN" evidence="9">
    <location>
        <begin position="6"/>
        <end position="119"/>
    </location>
</feature>
<keyword evidence="2 8" id="KW-1277">Toxin-antitoxin system</keyword>
<evidence type="ECO:0000256" key="2">
    <source>
        <dbReference type="ARBA" id="ARBA00022649"/>
    </source>
</evidence>